<proteinExistence type="predicted"/>
<dbReference type="Proteomes" id="UP001066276">
    <property type="component" value="Chromosome 6"/>
</dbReference>
<name>A0AAV7Q8J7_PLEWA</name>
<keyword evidence="2" id="KW-1185">Reference proteome</keyword>
<comment type="caution">
    <text evidence="1">The sequence shown here is derived from an EMBL/GenBank/DDBJ whole genome shotgun (WGS) entry which is preliminary data.</text>
</comment>
<evidence type="ECO:0000313" key="2">
    <source>
        <dbReference type="Proteomes" id="UP001066276"/>
    </source>
</evidence>
<sequence>MLDVCAGEDELELDYNEGSDEWEKGELHEEGGVALPVMKGSKRGGAIDQSVGVLQKSTVDDGGITRQWTEARSRGLNEGREPGGLPSGDKDWWSVWDTESSGTGTKACKSVGVGDGVILGAVEKLKMSLRGMHSQQNYLAVRYQKEPGNEKLQEKFEYIKNEICNAIPLQGFHSDASGKGLGPMLSQIS</sequence>
<evidence type="ECO:0000313" key="1">
    <source>
        <dbReference type="EMBL" id="KAJ1134563.1"/>
    </source>
</evidence>
<reference evidence="1" key="1">
    <citation type="journal article" date="2022" name="bioRxiv">
        <title>Sequencing and chromosome-scale assembly of the giantPleurodeles waltlgenome.</title>
        <authorList>
            <person name="Brown T."/>
            <person name="Elewa A."/>
            <person name="Iarovenko S."/>
            <person name="Subramanian E."/>
            <person name="Araus A.J."/>
            <person name="Petzold A."/>
            <person name="Susuki M."/>
            <person name="Suzuki K.-i.T."/>
            <person name="Hayashi T."/>
            <person name="Toyoda A."/>
            <person name="Oliveira C."/>
            <person name="Osipova E."/>
            <person name="Leigh N.D."/>
            <person name="Simon A."/>
            <person name="Yun M.H."/>
        </authorList>
    </citation>
    <scope>NUCLEOTIDE SEQUENCE</scope>
    <source>
        <strain evidence="1">20211129_DDA</strain>
        <tissue evidence="1">Liver</tissue>
    </source>
</reference>
<gene>
    <name evidence="1" type="ORF">NDU88_001014</name>
</gene>
<dbReference type="AlphaFoldDB" id="A0AAV7Q8J7"/>
<organism evidence="1 2">
    <name type="scientific">Pleurodeles waltl</name>
    <name type="common">Iberian ribbed newt</name>
    <dbReference type="NCBI Taxonomy" id="8319"/>
    <lineage>
        <taxon>Eukaryota</taxon>
        <taxon>Metazoa</taxon>
        <taxon>Chordata</taxon>
        <taxon>Craniata</taxon>
        <taxon>Vertebrata</taxon>
        <taxon>Euteleostomi</taxon>
        <taxon>Amphibia</taxon>
        <taxon>Batrachia</taxon>
        <taxon>Caudata</taxon>
        <taxon>Salamandroidea</taxon>
        <taxon>Salamandridae</taxon>
        <taxon>Pleurodelinae</taxon>
        <taxon>Pleurodeles</taxon>
    </lineage>
</organism>
<protein>
    <submittedName>
        <fullName evidence="1">Uncharacterized protein</fullName>
    </submittedName>
</protein>
<accession>A0AAV7Q8J7</accession>
<dbReference type="EMBL" id="JANPWB010000010">
    <property type="protein sequence ID" value="KAJ1134563.1"/>
    <property type="molecule type" value="Genomic_DNA"/>
</dbReference>